<reference evidence="2 3" key="1">
    <citation type="submission" date="2015-09" db="EMBL/GenBank/DDBJ databases">
        <title>Trachymyrmex zeteki WGS genome.</title>
        <authorList>
            <person name="Nygaard S."/>
            <person name="Hu H."/>
            <person name="Boomsma J."/>
            <person name="Zhang G."/>
        </authorList>
    </citation>
    <scope>NUCLEOTIDE SEQUENCE [LARGE SCALE GENOMIC DNA]</scope>
    <source>
        <strain evidence="2">Tzet28-1</strain>
        <tissue evidence="2">Whole body</tissue>
    </source>
</reference>
<name>A0A151XEV0_9HYME</name>
<dbReference type="EMBL" id="KQ982215">
    <property type="protein sequence ID" value="KYQ58899.1"/>
    <property type="molecule type" value="Genomic_DNA"/>
</dbReference>
<feature type="compositionally biased region" description="Basic and acidic residues" evidence="1">
    <location>
        <begin position="89"/>
        <end position="111"/>
    </location>
</feature>
<keyword evidence="3" id="KW-1185">Reference proteome</keyword>
<feature type="compositionally biased region" description="Basic and acidic residues" evidence="1">
    <location>
        <begin position="567"/>
        <end position="592"/>
    </location>
</feature>
<feature type="region of interest" description="Disordered" evidence="1">
    <location>
        <begin position="44"/>
        <end position="113"/>
    </location>
</feature>
<gene>
    <name evidence="2" type="ORF">ALC60_02055</name>
</gene>
<protein>
    <submittedName>
        <fullName evidence="2">Uncharacterized protein</fullName>
    </submittedName>
</protein>
<dbReference type="Proteomes" id="UP000075809">
    <property type="component" value="Unassembled WGS sequence"/>
</dbReference>
<evidence type="ECO:0000313" key="3">
    <source>
        <dbReference type="Proteomes" id="UP000075809"/>
    </source>
</evidence>
<organism evidence="2 3">
    <name type="scientific">Mycetomoellerius zeteki</name>
    <dbReference type="NCBI Taxonomy" id="64791"/>
    <lineage>
        <taxon>Eukaryota</taxon>
        <taxon>Metazoa</taxon>
        <taxon>Ecdysozoa</taxon>
        <taxon>Arthropoda</taxon>
        <taxon>Hexapoda</taxon>
        <taxon>Insecta</taxon>
        <taxon>Pterygota</taxon>
        <taxon>Neoptera</taxon>
        <taxon>Endopterygota</taxon>
        <taxon>Hymenoptera</taxon>
        <taxon>Apocrita</taxon>
        <taxon>Aculeata</taxon>
        <taxon>Formicoidea</taxon>
        <taxon>Formicidae</taxon>
        <taxon>Myrmicinae</taxon>
        <taxon>Mycetomoellerius</taxon>
    </lineage>
</organism>
<dbReference type="AlphaFoldDB" id="A0A151XEV0"/>
<accession>A0A151XEV0</accession>
<sequence>MGDARGGEAVQSVAMATYRHWAPFTPHFTYVLSPCTVIRRPDNIAASTGPRGQSVTRCRNSHGFADDDGTAMKTTVEKRSDSDCSPGPRESEKQKSEKEGSGRREGVHEVEPSLQKLRLPPTIAVRRVSNEFGGARIVRRDEWGRIFGDWVPATRLGPGRLFTSANRGVARIQRIRQSLPFTMAFLFVNVRSSASRPCSAYFESMQDPRFLSVAAVVTDKKRQRRKSDFRILIRTTCTNDAVCTTRIIYNLYPEISCQCSNKRTETVSDTSFEQYLTPTISLALVLLTSTSSILPRAFQSKQCNVINIIILFVLGDGTFRTATATYNTRASKLVPDTVERIDQSAANRIPHLTTARGSAGVVGKAAIRRATVWHALLRNEKKGLRNMQKQRGMRHGTSAMGAWPPFVPQRAPTEEEGSLRQRKSMTYRQLPCVVTTMTVSNHGLNWEAKSSRYCGMKGIRERVRSRKETRLLPLSRINASRRKPFRFASVYEMQKGREFSSYSKTLFSIVEGSFNSMSCQVHLEIICFPLDQDSSMKTGLCTYIRALEAGRGWFVTDEGSRRRLGRKSRERENERERKRERGRGRTRENERT</sequence>
<evidence type="ECO:0000256" key="1">
    <source>
        <dbReference type="SAM" id="MobiDB-lite"/>
    </source>
</evidence>
<feature type="region of interest" description="Disordered" evidence="1">
    <location>
        <begin position="394"/>
        <end position="422"/>
    </location>
</feature>
<feature type="region of interest" description="Disordered" evidence="1">
    <location>
        <begin position="564"/>
        <end position="592"/>
    </location>
</feature>
<evidence type="ECO:0000313" key="2">
    <source>
        <dbReference type="EMBL" id="KYQ58899.1"/>
    </source>
</evidence>
<proteinExistence type="predicted"/>